<evidence type="ECO:0000259" key="2">
    <source>
        <dbReference type="PROSITE" id="PS50887"/>
    </source>
</evidence>
<organism evidence="3 4">
    <name type="scientific">Thiohalorhabdus methylotrophus</name>
    <dbReference type="NCBI Taxonomy" id="3242694"/>
    <lineage>
        <taxon>Bacteria</taxon>
        <taxon>Pseudomonadati</taxon>
        <taxon>Pseudomonadota</taxon>
        <taxon>Gammaproteobacteria</taxon>
        <taxon>Thiohalorhabdales</taxon>
        <taxon>Thiohalorhabdaceae</taxon>
        <taxon>Thiohalorhabdus</taxon>
    </lineage>
</organism>
<dbReference type="SUPFAM" id="SSF141868">
    <property type="entry name" value="EAL domain-like"/>
    <property type="match status" value="1"/>
</dbReference>
<dbReference type="Pfam" id="PF00990">
    <property type="entry name" value="GGDEF"/>
    <property type="match status" value="1"/>
</dbReference>
<accession>A0ABV4TW53</accession>
<dbReference type="Proteomes" id="UP001575181">
    <property type="component" value="Unassembled WGS sequence"/>
</dbReference>
<evidence type="ECO:0000259" key="1">
    <source>
        <dbReference type="PROSITE" id="PS50883"/>
    </source>
</evidence>
<keyword evidence="4" id="KW-1185">Reference proteome</keyword>
<dbReference type="CDD" id="cd01949">
    <property type="entry name" value="GGDEF"/>
    <property type="match status" value="1"/>
</dbReference>
<name>A0ABV4TW53_9GAMM</name>
<proteinExistence type="predicted"/>
<dbReference type="InterPro" id="IPR001633">
    <property type="entry name" value="EAL_dom"/>
</dbReference>
<dbReference type="InterPro" id="IPR000160">
    <property type="entry name" value="GGDEF_dom"/>
</dbReference>
<dbReference type="PANTHER" id="PTHR44757">
    <property type="entry name" value="DIGUANYLATE CYCLASE DGCP"/>
    <property type="match status" value="1"/>
</dbReference>
<dbReference type="SMART" id="SM00267">
    <property type="entry name" value="GGDEF"/>
    <property type="match status" value="1"/>
</dbReference>
<reference evidence="3 4" key="1">
    <citation type="submission" date="2024-08" db="EMBL/GenBank/DDBJ databases">
        <title>Whole-genome sequencing of halo(alkali)philic microorganisms from hypersaline lakes.</title>
        <authorList>
            <person name="Sorokin D.Y."/>
            <person name="Merkel A.Y."/>
            <person name="Messina E."/>
            <person name="Yakimov M."/>
        </authorList>
    </citation>
    <scope>NUCLEOTIDE SEQUENCE [LARGE SCALE GENOMIC DNA]</scope>
    <source>
        <strain evidence="3 4">Cl-TMA</strain>
    </source>
</reference>
<dbReference type="SUPFAM" id="SSF55073">
    <property type="entry name" value="Nucleotide cyclase"/>
    <property type="match status" value="1"/>
</dbReference>
<dbReference type="InterPro" id="IPR035919">
    <property type="entry name" value="EAL_sf"/>
</dbReference>
<dbReference type="PANTHER" id="PTHR44757:SF2">
    <property type="entry name" value="BIOFILM ARCHITECTURE MAINTENANCE PROTEIN MBAA"/>
    <property type="match status" value="1"/>
</dbReference>
<dbReference type="EMBL" id="JBGUAW010000008">
    <property type="protein sequence ID" value="MFA9461566.1"/>
    <property type="molecule type" value="Genomic_DNA"/>
</dbReference>
<dbReference type="NCBIfam" id="TIGR00254">
    <property type="entry name" value="GGDEF"/>
    <property type="match status" value="1"/>
</dbReference>
<dbReference type="Gene3D" id="3.20.20.450">
    <property type="entry name" value="EAL domain"/>
    <property type="match status" value="1"/>
</dbReference>
<evidence type="ECO:0000313" key="3">
    <source>
        <dbReference type="EMBL" id="MFA9461566.1"/>
    </source>
</evidence>
<feature type="domain" description="EAL" evidence="1">
    <location>
        <begin position="286"/>
        <end position="539"/>
    </location>
</feature>
<dbReference type="InterPro" id="IPR029787">
    <property type="entry name" value="Nucleotide_cyclase"/>
</dbReference>
<dbReference type="Pfam" id="PF00563">
    <property type="entry name" value="EAL"/>
    <property type="match status" value="1"/>
</dbReference>
<dbReference type="SMART" id="SM00052">
    <property type="entry name" value="EAL"/>
    <property type="match status" value="1"/>
</dbReference>
<evidence type="ECO:0000313" key="4">
    <source>
        <dbReference type="Proteomes" id="UP001575181"/>
    </source>
</evidence>
<dbReference type="PROSITE" id="PS50883">
    <property type="entry name" value="EAL"/>
    <property type="match status" value="1"/>
</dbReference>
<dbReference type="CDD" id="cd01948">
    <property type="entry name" value="EAL"/>
    <property type="match status" value="1"/>
</dbReference>
<dbReference type="Gene3D" id="3.30.70.270">
    <property type="match status" value="1"/>
</dbReference>
<comment type="caution">
    <text evidence="3">The sequence shown here is derived from an EMBL/GenBank/DDBJ whole genome shotgun (WGS) entry which is preliminary data.</text>
</comment>
<protein>
    <submittedName>
        <fullName evidence="3">Bifunctional diguanylate cyclase/phosphodiesterase</fullName>
    </submittedName>
</protein>
<sequence>MSGSQLQSLPALARFPQINPEPVMAVTTDGEIAYANEAAAVLLRGWDAVEGGPLPPAWRQAVSEVMAGEEAVELNAPVADRLFSFRLVPDMETGCLHLYATDDTDAHEARMRLRHLAYYDLLTGLPNRTHLLQYLERTWPHETATSAFALLYLGADRFKNIVSGLGHTQGDRVLSAVAERLSGLFPRGFVARVHGDEFAVVVPDIADMNAARSEAARIQQAFSSPVCSERAPFPISLSVGIVLGWSGRDGAGLLRDSHSAMARAKSTGPGRERVFDESLQKAFRDRLRLETDLGAALEADGQLVVHYQPILTLPEIQPVAVGFEALVRWNHPDFGRLGPGAFIALAEDAGLVGRLGWRVLEQAAQQAAVWNRGTASPATVSVNLAPQQVVEAGLVEKVETILQEVDCEPAWIRLELTESALVGDPDWVRGNLEGLREIGCSLSIDDFGTGYSSLSHLHRFPFDTLKVDRAFVVDAPTHSRSFELVRAIMAMSESLGLAVVAEGVETDEQLELVRGAGAAYVQGFRFAPALPAPEAEAWL</sequence>
<gene>
    <name evidence="3" type="ORF">ACERLL_12105</name>
</gene>
<dbReference type="InterPro" id="IPR043128">
    <property type="entry name" value="Rev_trsase/Diguanyl_cyclase"/>
</dbReference>
<feature type="domain" description="GGDEF" evidence="2">
    <location>
        <begin position="146"/>
        <end position="277"/>
    </location>
</feature>
<dbReference type="RefSeq" id="WP_373656353.1">
    <property type="nucleotide sequence ID" value="NZ_JBGUAW010000008.1"/>
</dbReference>
<dbReference type="PROSITE" id="PS50887">
    <property type="entry name" value="GGDEF"/>
    <property type="match status" value="1"/>
</dbReference>
<dbReference type="InterPro" id="IPR052155">
    <property type="entry name" value="Biofilm_reg_signaling"/>
</dbReference>